<dbReference type="Proteomes" id="UP000215506">
    <property type="component" value="Unassembled WGS sequence"/>
</dbReference>
<evidence type="ECO:0000313" key="1">
    <source>
        <dbReference type="EMBL" id="OXR45586.1"/>
    </source>
</evidence>
<name>A0A231HA19_9NOCA</name>
<organism evidence="1 2">
    <name type="scientific">Nocardia cerradoensis</name>
    <dbReference type="NCBI Taxonomy" id="85688"/>
    <lineage>
        <taxon>Bacteria</taxon>
        <taxon>Bacillati</taxon>
        <taxon>Actinomycetota</taxon>
        <taxon>Actinomycetes</taxon>
        <taxon>Mycobacteriales</taxon>
        <taxon>Nocardiaceae</taxon>
        <taxon>Nocardia</taxon>
    </lineage>
</organism>
<sequence length="315" mass="33740">MSERSRDVSEALDVVRFFDALIAGGAGLDVLLRGAAVRAGTVAGFERNGRISRFAPTGQSVPGNNQGLRKLERSFDGGSVWLERDDDATRDKDELIVERLAFAVGLLATRGTGSAGLALVVDPTRSIDERMPGLVRLHIDPSTRIRLIATERGTALSGISAAVPTRYGLLQATLDITGQVTPAGPAGLGEWVRADHAPESWEGAVIAHRLTTSSTPVVDATALGAMTILARAHDPDSPHRDVKALARLDDHSAEVLQALCDAPSLRSAAVELSMHHSTLQAKHESLTRLLGYDLRTTAGRMRYIAAEFLRRLGDY</sequence>
<comment type="caution">
    <text evidence="1">The sequence shown here is derived from an EMBL/GenBank/DDBJ whole genome shotgun (WGS) entry which is preliminary data.</text>
</comment>
<dbReference type="RefSeq" id="WP_143859940.1">
    <property type="nucleotide sequence ID" value="NZ_JAAXOR010000001.1"/>
</dbReference>
<reference evidence="1 2" key="1">
    <citation type="submission" date="2017-07" db="EMBL/GenBank/DDBJ databases">
        <title>First draft Genome Sequence of Nocardia cerradoensis isolated from human infection.</title>
        <authorList>
            <person name="Carrasco G."/>
        </authorList>
    </citation>
    <scope>NUCLEOTIDE SEQUENCE [LARGE SCALE GENOMIC DNA]</scope>
    <source>
        <strain evidence="1 2">CNM20130759</strain>
    </source>
</reference>
<dbReference type="AlphaFoldDB" id="A0A231HA19"/>
<dbReference type="EMBL" id="NGAF01000003">
    <property type="protein sequence ID" value="OXR45586.1"/>
    <property type="molecule type" value="Genomic_DNA"/>
</dbReference>
<proteinExistence type="predicted"/>
<evidence type="ECO:0008006" key="3">
    <source>
        <dbReference type="Google" id="ProtNLM"/>
    </source>
</evidence>
<keyword evidence="2" id="KW-1185">Reference proteome</keyword>
<accession>A0A231HA19</accession>
<dbReference type="Gene3D" id="1.10.10.2840">
    <property type="entry name" value="PucR C-terminal helix-turn-helix domain"/>
    <property type="match status" value="1"/>
</dbReference>
<dbReference type="InterPro" id="IPR042070">
    <property type="entry name" value="PucR_C-HTH_sf"/>
</dbReference>
<gene>
    <name evidence="1" type="ORF">B7C42_01878</name>
</gene>
<protein>
    <recommendedName>
        <fullName evidence="3">PucR C-terminal helix-turn-helix domain-containing protein</fullName>
    </recommendedName>
</protein>
<evidence type="ECO:0000313" key="2">
    <source>
        <dbReference type="Proteomes" id="UP000215506"/>
    </source>
</evidence>